<dbReference type="Proteomes" id="UP000709959">
    <property type="component" value="Unassembled WGS sequence"/>
</dbReference>
<feature type="transmembrane region" description="Helical" evidence="13">
    <location>
        <begin position="51"/>
        <end position="72"/>
    </location>
</feature>
<evidence type="ECO:0000256" key="4">
    <source>
        <dbReference type="ARBA" id="ARBA00022475"/>
    </source>
</evidence>
<feature type="transmembrane region" description="Helical" evidence="13">
    <location>
        <begin position="78"/>
        <end position="100"/>
    </location>
</feature>
<evidence type="ECO:0000256" key="1">
    <source>
        <dbReference type="ARBA" id="ARBA00003943"/>
    </source>
</evidence>
<dbReference type="EC" id="7.1.1.1" evidence="3"/>
<evidence type="ECO:0000256" key="2">
    <source>
        <dbReference type="ARBA" id="ARBA00004429"/>
    </source>
</evidence>
<accession>A0A936F3M0</accession>
<organism evidence="15 16">
    <name type="scientific">Candidatus Geothrix odensensis</name>
    <dbReference type="NCBI Taxonomy" id="2954440"/>
    <lineage>
        <taxon>Bacteria</taxon>
        <taxon>Pseudomonadati</taxon>
        <taxon>Acidobacteriota</taxon>
        <taxon>Holophagae</taxon>
        <taxon>Holophagales</taxon>
        <taxon>Holophagaceae</taxon>
        <taxon>Geothrix</taxon>
    </lineage>
</organism>
<keyword evidence="9 13" id="KW-1133">Transmembrane helix</keyword>
<evidence type="ECO:0000256" key="6">
    <source>
        <dbReference type="ARBA" id="ARBA00022692"/>
    </source>
</evidence>
<evidence type="ECO:0000313" key="16">
    <source>
        <dbReference type="Proteomes" id="UP000709959"/>
    </source>
</evidence>
<comment type="caution">
    <text evidence="15">The sequence shown here is derived from an EMBL/GenBank/DDBJ whole genome shotgun (WGS) entry which is preliminary data.</text>
</comment>
<evidence type="ECO:0000259" key="14">
    <source>
        <dbReference type="Pfam" id="PF12769"/>
    </source>
</evidence>
<dbReference type="EMBL" id="JADKCH010000015">
    <property type="protein sequence ID" value="MBK8573278.1"/>
    <property type="molecule type" value="Genomic_DNA"/>
</dbReference>
<keyword evidence="4" id="KW-1003">Cell membrane</keyword>
<keyword evidence="10" id="KW-0520">NAD</keyword>
<gene>
    <name evidence="15" type="ORF">IPN91_11690</name>
</gene>
<evidence type="ECO:0000256" key="11">
    <source>
        <dbReference type="ARBA" id="ARBA00023136"/>
    </source>
</evidence>
<keyword evidence="5" id="KW-0997">Cell inner membrane</keyword>
<dbReference type="GO" id="GO:0005886">
    <property type="term" value="C:plasma membrane"/>
    <property type="evidence" value="ECO:0007669"/>
    <property type="project" value="UniProtKB-SubCell"/>
</dbReference>
<evidence type="ECO:0000313" key="15">
    <source>
        <dbReference type="EMBL" id="MBK8573278.1"/>
    </source>
</evidence>
<dbReference type="GO" id="GO:0006740">
    <property type="term" value="P:NADPH regeneration"/>
    <property type="evidence" value="ECO:0007669"/>
    <property type="project" value="TreeGrafter"/>
</dbReference>
<evidence type="ECO:0000256" key="3">
    <source>
        <dbReference type="ARBA" id="ARBA00012943"/>
    </source>
</evidence>
<dbReference type="GO" id="GO:0050661">
    <property type="term" value="F:NADP binding"/>
    <property type="evidence" value="ECO:0007669"/>
    <property type="project" value="TreeGrafter"/>
</dbReference>
<keyword evidence="7" id="KW-0521">NADP</keyword>
<evidence type="ECO:0000256" key="12">
    <source>
        <dbReference type="ARBA" id="ARBA00048202"/>
    </source>
</evidence>
<evidence type="ECO:0000256" key="8">
    <source>
        <dbReference type="ARBA" id="ARBA00022967"/>
    </source>
</evidence>
<evidence type="ECO:0000256" key="9">
    <source>
        <dbReference type="ARBA" id="ARBA00022989"/>
    </source>
</evidence>
<protein>
    <recommendedName>
        <fullName evidence="3">proton-translocating NAD(P)(+) transhydrogenase</fullName>
        <ecNumber evidence="3">7.1.1.1</ecNumber>
    </recommendedName>
</protein>
<comment type="function">
    <text evidence="1">The transhydrogenation between NADH and NADP is coupled to respiration and ATP hydrolysis and functions as a proton pump across the membrane.</text>
</comment>
<comment type="subcellular location">
    <subcellularLocation>
        <location evidence="2">Cell inner membrane</location>
        <topology evidence="2">Multi-pass membrane protein</topology>
    </subcellularLocation>
</comment>
<dbReference type="InterPro" id="IPR024605">
    <property type="entry name" value="NADP_transhyd_a_C"/>
</dbReference>
<comment type="catalytic activity">
    <reaction evidence="12">
        <text>NAD(+) + NADPH + H(+)(in) = NADH + NADP(+) + H(+)(out)</text>
        <dbReference type="Rhea" id="RHEA:47992"/>
        <dbReference type="ChEBI" id="CHEBI:15378"/>
        <dbReference type="ChEBI" id="CHEBI:57540"/>
        <dbReference type="ChEBI" id="CHEBI:57783"/>
        <dbReference type="ChEBI" id="CHEBI:57945"/>
        <dbReference type="ChEBI" id="CHEBI:58349"/>
        <dbReference type="EC" id="7.1.1.1"/>
    </reaction>
</comment>
<evidence type="ECO:0000256" key="5">
    <source>
        <dbReference type="ARBA" id="ARBA00022519"/>
    </source>
</evidence>
<evidence type="ECO:0000256" key="10">
    <source>
        <dbReference type="ARBA" id="ARBA00023027"/>
    </source>
</evidence>
<dbReference type="Pfam" id="PF12769">
    <property type="entry name" value="PNTB_4TM"/>
    <property type="match status" value="1"/>
</dbReference>
<proteinExistence type="predicted"/>
<keyword evidence="8" id="KW-1278">Translocase</keyword>
<name>A0A936F3M0_9BACT</name>
<reference evidence="15 16" key="1">
    <citation type="submission" date="2020-10" db="EMBL/GenBank/DDBJ databases">
        <title>Connecting structure to function with the recovery of over 1000 high-quality activated sludge metagenome-assembled genomes encoding full-length rRNA genes using long-read sequencing.</title>
        <authorList>
            <person name="Singleton C.M."/>
            <person name="Petriglieri F."/>
            <person name="Kristensen J.M."/>
            <person name="Kirkegaard R.H."/>
            <person name="Michaelsen T.Y."/>
            <person name="Andersen M.H."/>
            <person name="Karst S.M."/>
            <person name="Dueholm M.S."/>
            <person name="Nielsen P.H."/>
            <person name="Albertsen M."/>
        </authorList>
    </citation>
    <scope>NUCLEOTIDE SEQUENCE [LARGE SCALE GENOMIC DNA]</scope>
    <source>
        <strain evidence="15">OdNE_18-Q3-R46-58_MAXAC.008</strain>
    </source>
</reference>
<dbReference type="AlphaFoldDB" id="A0A936F3M0"/>
<dbReference type="PANTHER" id="PTHR10160">
    <property type="entry name" value="NAD(P) TRANSHYDROGENASE"/>
    <property type="match status" value="1"/>
</dbReference>
<feature type="transmembrane region" description="Helical" evidence="13">
    <location>
        <begin position="20"/>
        <end position="39"/>
    </location>
</feature>
<dbReference type="GO" id="GO:0008750">
    <property type="term" value="F:proton-translocating NAD(P)+ transhydrogenase activity"/>
    <property type="evidence" value="ECO:0007669"/>
    <property type="project" value="UniProtKB-EC"/>
</dbReference>
<keyword evidence="6 13" id="KW-0812">Transmembrane</keyword>
<evidence type="ECO:0000256" key="13">
    <source>
        <dbReference type="SAM" id="Phobius"/>
    </source>
</evidence>
<feature type="domain" description="NAD(P) transhydrogenase alpha subunit C-terminal" evidence="14">
    <location>
        <begin position="26"/>
        <end position="110"/>
    </location>
</feature>
<sequence length="116" mass="12304">MLLAFSEHSAPSAGGGHGELDVMGAVFVFMLATFIGLMVIQRVSRLLHTPLMSLTNAISAIAVVGAIIVSAGKEYPGYITALGLVAIFCSTTNIVSGFLITDRMLKMFKKQEKVAK</sequence>
<evidence type="ECO:0000256" key="7">
    <source>
        <dbReference type="ARBA" id="ARBA00022857"/>
    </source>
</evidence>
<keyword evidence="11 13" id="KW-0472">Membrane</keyword>
<dbReference type="PANTHER" id="PTHR10160:SF19">
    <property type="entry name" value="PROTON-TRANSLOCATING NAD(P)(+) TRANSHYDROGENASE"/>
    <property type="match status" value="1"/>
</dbReference>